<feature type="compositionally biased region" description="Basic residues" evidence="1">
    <location>
        <begin position="232"/>
        <end position="242"/>
    </location>
</feature>
<proteinExistence type="predicted"/>
<feature type="compositionally biased region" description="Low complexity" evidence="1">
    <location>
        <begin position="273"/>
        <end position="291"/>
    </location>
</feature>
<dbReference type="Proteomes" id="UP001189429">
    <property type="component" value="Unassembled WGS sequence"/>
</dbReference>
<reference evidence="2" key="1">
    <citation type="submission" date="2023-10" db="EMBL/GenBank/DDBJ databases">
        <authorList>
            <person name="Chen Y."/>
            <person name="Shah S."/>
            <person name="Dougan E. K."/>
            <person name="Thang M."/>
            <person name="Chan C."/>
        </authorList>
    </citation>
    <scope>NUCLEOTIDE SEQUENCE [LARGE SCALE GENOMIC DNA]</scope>
</reference>
<name>A0ABN9S2M9_9DINO</name>
<sequence length="1034" mass="110105">MAGAAAASVARAPRRGVKCSCSSCETQAPLSQCENFGDVFLCMECVDFGDQSGFELRTLAAMKAKSPAKWKERKAQKEEWAIGKNAPEYEREHPQEEVYEETVRESSLSEEFTFQPRDDFKGECGCLPDQANVTTLRVTNSKGEDTFGVVLADETASPPKLTVTATQRRLIKWALTLVKGRNYYEAQASNISENTSAERSLAHEQMSGGKCQPKVKKFSAYRKHTIKQLVKKNVGKPKGLRRMVRDGEVANESGSEAGAVTSEAEGGELDQEPAAGAAGQQAPPPARDGQASASAALQPSDAPKTPRAPGASSAAEGSKTKEKRAPDSECPNLTLAPSSKRPKAGTNVASSLAETAATAWEGESGRLKPPGHWRETLAPSRVLAGAPLKRHVGWAKDRVKRVAGVGESVKENMAATKVDFDSVIEGKLLGKRWASPFLAFSNGDTDDACVEELAETTMPSAAGKQEASQGASCDADGDEAKTQRTSEEFDPMDVSMATTDGKMGSRMPLLLSVLLKEIAPAAMQAGVAEMDEIPSSARDTLGALRVTCALGNSAAEMNSDALCEFTSVQPEKAKGALADLGATIRMDEHWTKTFEGLHRTIQDARERMPKIFTSASHSKALKTSVAPSNLPSAITDEAFDTLKSCRQILRAGSARVLGIERAGTLGAIMEQMFDKNGAVNGGGGCSKGELIATDKMFKDGMGLKCFVEEFGTKVREGIATVIERAGAKKIMRGLTGKMTGGAKAENTNADFERVRAVEGALQNIGGGSRDVGGKAAALSFCNNMWGTIKDEANATNGEVAGIMQDVAGATGDGIIDIFKAFHAASEAKFSIAAHVAMASGSEEIALDQIMQDIPEGERKQVLVDAHTTTKNYIANIGDQATGNSKAKLDDKVNLTAKWAKGGADGQSWWAAANDESDLDEVLPLAQARACKHASDSNTAEKNNIQELLKVYKEMASVFTRVRIPGSTKAASEVMTSLAQSHIEGLVVALFSAKYSKEELKKVFALKKLANQEGAKWDKMPPALLERAMKASKLQ</sequence>
<dbReference type="EMBL" id="CAUYUJ010008892">
    <property type="protein sequence ID" value="CAK0825319.1"/>
    <property type="molecule type" value="Genomic_DNA"/>
</dbReference>
<protein>
    <submittedName>
        <fullName evidence="2">Uncharacterized protein</fullName>
    </submittedName>
</protein>
<feature type="region of interest" description="Disordered" evidence="1">
    <location>
        <begin position="457"/>
        <end position="487"/>
    </location>
</feature>
<evidence type="ECO:0000313" key="2">
    <source>
        <dbReference type="EMBL" id="CAK0825319.1"/>
    </source>
</evidence>
<feature type="compositionally biased region" description="Basic and acidic residues" evidence="1">
    <location>
        <begin position="478"/>
        <end position="487"/>
    </location>
</feature>
<comment type="caution">
    <text evidence="2">The sequence shown here is derived from an EMBL/GenBank/DDBJ whole genome shotgun (WGS) entry which is preliminary data.</text>
</comment>
<feature type="compositionally biased region" description="Basic and acidic residues" evidence="1">
    <location>
        <begin position="318"/>
        <end position="327"/>
    </location>
</feature>
<evidence type="ECO:0000256" key="1">
    <source>
        <dbReference type="SAM" id="MobiDB-lite"/>
    </source>
</evidence>
<organism evidence="2 3">
    <name type="scientific">Prorocentrum cordatum</name>
    <dbReference type="NCBI Taxonomy" id="2364126"/>
    <lineage>
        <taxon>Eukaryota</taxon>
        <taxon>Sar</taxon>
        <taxon>Alveolata</taxon>
        <taxon>Dinophyceae</taxon>
        <taxon>Prorocentrales</taxon>
        <taxon>Prorocentraceae</taxon>
        <taxon>Prorocentrum</taxon>
    </lineage>
</organism>
<accession>A0ABN9S2M9</accession>
<evidence type="ECO:0000313" key="3">
    <source>
        <dbReference type="Proteomes" id="UP001189429"/>
    </source>
</evidence>
<keyword evidence="3" id="KW-1185">Reference proteome</keyword>
<gene>
    <name evidence="2" type="ORF">PCOR1329_LOCUS25473</name>
</gene>
<feature type="region of interest" description="Disordered" evidence="1">
    <location>
        <begin position="232"/>
        <end position="352"/>
    </location>
</feature>